<comment type="caution">
    <text evidence="2">The sequence shown here is derived from an EMBL/GenBank/DDBJ whole genome shotgun (WGS) entry which is preliminary data.</text>
</comment>
<proteinExistence type="predicted"/>
<keyword evidence="3" id="KW-1185">Reference proteome</keyword>
<feature type="transmembrane region" description="Helical" evidence="1">
    <location>
        <begin position="57"/>
        <end position="76"/>
    </location>
</feature>
<dbReference type="EMBL" id="JASSPP010000003">
    <property type="protein sequence ID" value="MDK9580401.1"/>
    <property type="molecule type" value="Genomic_DNA"/>
</dbReference>
<protein>
    <recommendedName>
        <fullName evidence="4">DUF304 domain-containing protein</fullName>
    </recommendedName>
</protein>
<feature type="transmembrane region" description="Helical" evidence="1">
    <location>
        <begin position="31"/>
        <end position="51"/>
    </location>
</feature>
<evidence type="ECO:0008006" key="4">
    <source>
        <dbReference type="Google" id="ProtNLM"/>
    </source>
</evidence>
<dbReference type="RefSeq" id="WP_285152744.1">
    <property type="nucleotide sequence ID" value="NZ_JASSPP010000003.1"/>
</dbReference>
<evidence type="ECO:0000313" key="2">
    <source>
        <dbReference type="EMBL" id="MDK9580401.1"/>
    </source>
</evidence>
<reference evidence="2 3" key="1">
    <citation type="submission" date="2023-06" db="EMBL/GenBank/DDBJ databases">
        <title>Antibody response to the Sneathia vaginalis cytopathogenic toxin A during pregnancy.</title>
        <authorList>
            <person name="Mccoy Z.T."/>
            <person name="Serrano M.G."/>
            <person name="Spaine K."/>
            <person name="Edwards D.J."/>
            <person name="Buck G.A."/>
            <person name="Jefferson K."/>
        </authorList>
    </citation>
    <scope>NUCLEOTIDE SEQUENCE [LARGE SCALE GENOMIC DNA]</scope>
    <source>
        <strain evidence="2 3">CCUG 42621</strain>
    </source>
</reference>
<accession>A0ABT7HIR9</accession>
<evidence type="ECO:0000256" key="1">
    <source>
        <dbReference type="SAM" id="Phobius"/>
    </source>
</evidence>
<gene>
    <name evidence="2" type="ORF">QQA45_02575</name>
</gene>
<keyword evidence="1" id="KW-0472">Membrane</keyword>
<organism evidence="2 3">
    <name type="scientific">Sneathia sanguinegens</name>
    <dbReference type="NCBI Taxonomy" id="40543"/>
    <lineage>
        <taxon>Bacteria</taxon>
        <taxon>Fusobacteriati</taxon>
        <taxon>Fusobacteriota</taxon>
        <taxon>Fusobacteriia</taxon>
        <taxon>Fusobacteriales</taxon>
        <taxon>Leptotrichiaceae</taxon>
        <taxon>Sneathia</taxon>
    </lineage>
</organism>
<sequence>MEKIDDILEKVSEQKLDEQQEKSVFRLEKSYYIKSLILIVVLVFVIFTEIYKFSRKPLLQIIIIVLVILYLAFYIYKLFKYKLVIDNSILSYGKTKINLKEIKSVKLMRTHVGGTKYDNCLALIDNKNERYIIRLNISNKYLFIAKISKITKKKVEK</sequence>
<evidence type="ECO:0000313" key="3">
    <source>
        <dbReference type="Proteomes" id="UP001225134"/>
    </source>
</evidence>
<keyword evidence="1" id="KW-0812">Transmembrane</keyword>
<dbReference type="Proteomes" id="UP001225134">
    <property type="component" value="Unassembled WGS sequence"/>
</dbReference>
<name>A0ABT7HIR9_9FUSO</name>
<keyword evidence="1" id="KW-1133">Transmembrane helix</keyword>